<evidence type="ECO:0000313" key="5">
    <source>
        <dbReference type="EMBL" id="HFN00446.1"/>
    </source>
</evidence>
<protein>
    <submittedName>
        <fullName evidence="5">N-acetylmuramoyl-L-alanine amidase</fullName>
    </submittedName>
</protein>
<comment type="caution">
    <text evidence="5">The sequence shown here is derived from an EMBL/GenBank/DDBJ whole genome shotgun (WGS) entry which is preliminary data.</text>
</comment>
<dbReference type="SMART" id="SM00646">
    <property type="entry name" value="Ami_3"/>
    <property type="match status" value="1"/>
</dbReference>
<feature type="compositionally biased region" description="Pro residues" evidence="2">
    <location>
        <begin position="289"/>
        <end position="304"/>
    </location>
</feature>
<evidence type="ECO:0000256" key="2">
    <source>
        <dbReference type="SAM" id="MobiDB-lite"/>
    </source>
</evidence>
<dbReference type="InterPro" id="IPR050695">
    <property type="entry name" value="N-acetylmuramoyl_amidase_3"/>
</dbReference>
<proteinExistence type="predicted"/>
<name>A0A7C3KI43_9CYAN</name>
<dbReference type="PANTHER" id="PTHR30404:SF0">
    <property type="entry name" value="N-ACETYLMURAMOYL-L-ALANINE AMIDASE AMIC"/>
    <property type="match status" value="1"/>
</dbReference>
<keyword evidence="3" id="KW-0732">Signal</keyword>
<feature type="signal peptide" evidence="3">
    <location>
        <begin position="1"/>
        <end position="23"/>
    </location>
</feature>
<dbReference type="Gene3D" id="3.40.630.40">
    <property type="entry name" value="Zn-dependent exopeptidases"/>
    <property type="match status" value="1"/>
</dbReference>
<accession>A0A7C3KI43</accession>
<evidence type="ECO:0000259" key="4">
    <source>
        <dbReference type="SMART" id="SM00646"/>
    </source>
</evidence>
<keyword evidence="1" id="KW-0378">Hydrolase</keyword>
<dbReference type="CDD" id="cd02696">
    <property type="entry name" value="MurNAc-LAA"/>
    <property type="match status" value="1"/>
</dbReference>
<dbReference type="Pfam" id="PF01520">
    <property type="entry name" value="Amidase_3"/>
    <property type="match status" value="1"/>
</dbReference>
<dbReference type="InterPro" id="IPR002508">
    <property type="entry name" value="MurNAc-LAA_cat"/>
</dbReference>
<evidence type="ECO:0000256" key="3">
    <source>
        <dbReference type="SAM" id="SignalP"/>
    </source>
</evidence>
<dbReference type="InterPro" id="IPR021731">
    <property type="entry name" value="AMIN_dom"/>
</dbReference>
<feature type="region of interest" description="Disordered" evidence="2">
    <location>
        <begin position="282"/>
        <end position="306"/>
    </location>
</feature>
<dbReference type="PANTHER" id="PTHR30404">
    <property type="entry name" value="N-ACETYLMURAMOYL-L-ALANINE AMIDASE"/>
    <property type="match status" value="1"/>
</dbReference>
<dbReference type="Pfam" id="PF11741">
    <property type="entry name" value="AMIN"/>
    <property type="match status" value="1"/>
</dbReference>
<dbReference type="EMBL" id="DSRU01000321">
    <property type="protein sequence ID" value="HFN00446.1"/>
    <property type="molecule type" value="Genomic_DNA"/>
</dbReference>
<dbReference type="GO" id="GO:0030288">
    <property type="term" value="C:outer membrane-bounded periplasmic space"/>
    <property type="evidence" value="ECO:0007669"/>
    <property type="project" value="TreeGrafter"/>
</dbReference>
<feature type="region of interest" description="Disordered" evidence="2">
    <location>
        <begin position="128"/>
        <end position="171"/>
    </location>
</feature>
<organism evidence="5">
    <name type="scientific">Oscillatoriales cyanobacterium SpSt-418</name>
    <dbReference type="NCBI Taxonomy" id="2282169"/>
    <lineage>
        <taxon>Bacteria</taxon>
        <taxon>Bacillati</taxon>
        <taxon>Cyanobacteriota</taxon>
        <taxon>Cyanophyceae</taxon>
        <taxon>Oscillatoriophycideae</taxon>
        <taxon>Oscillatoriales</taxon>
    </lineage>
</organism>
<evidence type="ECO:0000256" key="1">
    <source>
        <dbReference type="ARBA" id="ARBA00022801"/>
    </source>
</evidence>
<dbReference type="AlphaFoldDB" id="A0A7C3KI43"/>
<dbReference type="GO" id="GO:0009253">
    <property type="term" value="P:peptidoglycan catabolic process"/>
    <property type="evidence" value="ECO:0007669"/>
    <property type="project" value="InterPro"/>
</dbReference>
<gene>
    <name evidence="5" type="ORF">ENR64_22400</name>
</gene>
<dbReference type="Gene3D" id="2.60.40.3500">
    <property type="match status" value="1"/>
</dbReference>
<reference evidence="5" key="1">
    <citation type="journal article" date="2020" name="mSystems">
        <title>Genome- and Community-Level Interaction Insights into Carbon Utilization and Element Cycling Functions of Hydrothermarchaeota in Hydrothermal Sediment.</title>
        <authorList>
            <person name="Zhou Z."/>
            <person name="Liu Y."/>
            <person name="Xu W."/>
            <person name="Pan J."/>
            <person name="Luo Z.H."/>
            <person name="Li M."/>
        </authorList>
    </citation>
    <scope>NUCLEOTIDE SEQUENCE [LARGE SCALE GENOMIC DNA]</scope>
    <source>
        <strain evidence="5">SpSt-418</strain>
    </source>
</reference>
<dbReference type="GO" id="GO:0008745">
    <property type="term" value="F:N-acetylmuramoyl-L-alanine amidase activity"/>
    <property type="evidence" value="ECO:0007669"/>
    <property type="project" value="InterPro"/>
</dbReference>
<feature type="domain" description="MurNAc-LAA" evidence="4">
    <location>
        <begin position="394"/>
        <end position="503"/>
    </location>
</feature>
<feature type="chain" id="PRO_5027722692" evidence="3">
    <location>
        <begin position="24"/>
        <end position="512"/>
    </location>
</feature>
<sequence length="512" mass="55604">MKHFPYSLLVAASLWLAPLPVLAADLQNWRFDSQQNLLEFNTDVDVQPRAQLIPDPTRLVIDLPGLKLGRPSYTQSIPNGGAIRAIRFGQFDPQTMRIVVELAPGYTLDPNQVKFRGLSPRRWTVQLPSPQPVAVNPTPGGNPFPGNTPPNNGGQPSTIIEDDTTGGSTTPPRVTLPPVGNSQLATIQSVNLDGDRLVIRADRTLQYTTGWDRATAAYRVTINSAKLADNLDGPRLSQNGPIMQLRLRQETPQTVAIYMQPASGVQITDAPQGDRRQIALNLSQSSPVLNPPTTPPTTTPPTITPPTTNIPVPEAPRPAEPEFSLPPVQNGKVVVVVDPGHGGRDPGAIGIGGLREKDVVIDISRRVAENLSRAGLQVVMTRQNDVEIGLDARVKLAQRMNATLFVSIHANAMPAGRSDVNGLETYYYSSGLGLARSIHKAILESIRLPDRGVRKARFYVLRNTSMPSVLVETGFVSGNSDSRRLADPSYRKQMADAISEGVLQYLRTSGRR</sequence>
<dbReference type="SUPFAM" id="SSF53187">
    <property type="entry name" value="Zn-dependent exopeptidases"/>
    <property type="match status" value="1"/>
</dbReference>